<reference evidence="4" key="1">
    <citation type="submission" date="2016-10" db="EMBL/GenBank/DDBJ databases">
        <authorList>
            <person name="Varghese N."/>
            <person name="Submissions S."/>
        </authorList>
    </citation>
    <scope>NUCLEOTIDE SEQUENCE [LARGE SCALE GENOMIC DNA]</scope>
    <source>
        <strain evidence="4">DSM 1551</strain>
    </source>
</reference>
<dbReference type="RefSeq" id="WP_092352487.1">
    <property type="nucleotide sequence ID" value="NZ_CAJTPY010000020.1"/>
</dbReference>
<dbReference type="EMBL" id="FOIN01000004">
    <property type="protein sequence ID" value="SET25277.1"/>
    <property type="molecule type" value="Genomic_DNA"/>
</dbReference>
<evidence type="ECO:0000313" key="4">
    <source>
        <dbReference type="Proteomes" id="UP000198558"/>
    </source>
</evidence>
<feature type="region of interest" description="Disordered" evidence="2">
    <location>
        <begin position="1"/>
        <end position="29"/>
    </location>
</feature>
<proteinExistence type="predicted"/>
<evidence type="ECO:0000256" key="1">
    <source>
        <dbReference type="SAM" id="Coils"/>
    </source>
</evidence>
<protein>
    <submittedName>
        <fullName evidence="3">Uncharacterized protein</fullName>
    </submittedName>
</protein>
<dbReference type="Proteomes" id="UP000198558">
    <property type="component" value="Unassembled WGS sequence"/>
</dbReference>
<accession>A0A1I0D1G9</accession>
<evidence type="ECO:0000256" key="2">
    <source>
        <dbReference type="SAM" id="MobiDB-lite"/>
    </source>
</evidence>
<organism evidence="3 4">
    <name type="scientific">Thomasclavelia cocleata</name>
    <dbReference type="NCBI Taxonomy" id="69824"/>
    <lineage>
        <taxon>Bacteria</taxon>
        <taxon>Bacillati</taxon>
        <taxon>Bacillota</taxon>
        <taxon>Erysipelotrichia</taxon>
        <taxon>Erysipelotrichales</taxon>
        <taxon>Coprobacillaceae</taxon>
        <taxon>Thomasclavelia</taxon>
    </lineage>
</organism>
<gene>
    <name evidence="3" type="ORF">SAMN04489758_10483</name>
</gene>
<dbReference type="AlphaFoldDB" id="A0A1I0D1G9"/>
<dbReference type="GeneID" id="78287702"/>
<name>A0A1I0D1G9_9FIRM</name>
<feature type="coiled-coil region" evidence="1">
    <location>
        <begin position="101"/>
        <end position="146"/>
    </location>
</feature>
<evidence type="ECO:0000313" key="3">
    <source>
        <dbReference type="EMBL" id="SET25277.1"/>
    </source>
</evidence>
<keyword evidence="1" id="KW-0175">Coiled coil</keyword>
<keyword evidence="4" id="KW-1185">Reference proteome</keyword>
<sequence>MKLFRSENEVLQDDKEKQQIEKEKQQLEKEKQEAEKKLREFYKDIDFINSKEEIEFLEKTRNFSKLSGKHFYTPDLSSGEFRTYYAVAASVFLDFYILDQLSNSRKSIDTLVKQNKELNAKLEDKLDTLIEQNKELNNKFDQLIEILKSK</sequence>